<evidence type="ECO:0000256" key="1">
    <source>
        <dbReference type="SAM" id="Phobius"/>
    </source>
</evidence>
<dbReference type="EMBL" id="RSEC01000060">
    <property type="protein sequence ID" value="RSD10635.1"/>
    <property type="molecule type" value="Genomic_DNA"/>
</dbReference>
<proteinExistence type="predicted"/>
<keyword evidence="1" id="KW-1133">Transmembrane helix</keyword>
<evidence type="ECO:0000313" key="2">
    <source>
        <dbReference type="EMBL" id="RSD10635.1"/>
    </source>
</evidence>
<sequence>MIRHRPWGKHVDDDNLLDSHPDLMDPEWRKHAQTDAWLGAKKDRKQFRKQQRRSARKPRRRWWIFAVFVLILAVTTAAIVYVGRRPAPVAAPPNPTQVAQFAHVDLARPYDGTPAQNWPKGLDGITSPAAAPVGAFKAEAVADAYAKTRQAITAARLDPAVLFSHDPKAFLALFAPDQREQLAPRLAGKAAKDQAGFDSYLTEIADGYHLLDAGPRTFGTLTARAGGKPGELTVDAKYVVAYAFDNVHPETLTSPNQIVSFLRVDEAYVVATGSRVAKSSQGLWLDGGQSATSSVGCAAAREGFLAPGYANPPAGPSAGDQDAPGYYDPKYPVPTLDGCH</sequence>
<organism evidence="2 3">
    <name type="scientific">Amycolatopsis eburnea</name>
    <dbReference type="NCBI Taxonomy" id="2267691"/>
    <lineage>
        <taxon>Bacteria</taxon>
        <taxon>Bacillati</taxon>
        <taxon>Actinomycetota</taxon>
        <taxon>Actinomycetes</taxon>
        <taxon>Pseudonocardiales</taxon>
        <taxon>Pseudonocardiaceae</taxon>
        <taxon>Amycolatopsis</taxon>
    </lineage>
</organism>
<protein>
    <submittedName>
        <fullName evidence="2">Uncharacterized protein</fullName>
    </submittedName>
</protein>
<evidence type="ECO:0000313" key="3">
    <source>
        <dbReference type="Proteomes" id="UP000267081"/>
    </source>
</evidence>
<dbReference type="Proteomes" id="UP000267081">
    <property type="component" value="Unassembled WGS sequence"/>
</dbReference>
<keyword evidence="3" id="KW-1185">Reference proteome</keyword>
<dbReference type="OrthoDB" id="4549522at2"/>
<gene>
    <name evidence="2" type="ORF">EIY87_38030</name>
</gene>
<accession>A0A427T003</accession>
<name>A0A427T003_9PSEU</name>
<dbReference type="AlphaFoldDB" id="A0A427T003"/>
<keyword evidence="1" id="KW-0812">Transmembrane</keyword>
<keyword evidence="1" id="KW-0472">Membrane</keyword>
<reference evidence="2 3" key="1">
    <citation type="submission" date="2018-12" db="EMBL/GenBank/DDBJ databases">
        <title>Amycolatopsis eburnea sp. nov. actinomycete associate with arbuscular mycorrhiza fungal spore.</title>
        <authorList>
            <person name="Lumyong S."/>
            <person name="Chaiya L."/>
        </authorList>
    </citation>
    <scope>NUCLEOTIDE SEQUENCE [LARGE SCALE GENOMIC DNA]</scope>
    <source>
        <strain evidence="2 3">GLM-1</strain>
    </source>
</reference>
<comment type="caution">
    <text evidence="2">The sequence shown here is derived from an EMBL/GenBank/DDBJ whole genome shotgun (WGS) entry which is preliminary data.</text>
</comment>
<feature type="transmembrane region" description="Helical" evidence="1">
    <location>
        <begin position="62"/>
        <end position="83"/>
    </location>
</feature>